<dbReference type="GO" id="GO:0017000">
    <property type="term" value="P:antibiotic biosynthetic process"/>
    <property type="evidence" value="ECO:0007669"/>
    <property type="project" value="UniProtKB-KW"/>
</dbReference>
<evidence type="ECO:0000259" key="4">
    <source>
        <dbReference type="Pfam" id="PF02668"/>
    </source>
</evidence>
<evidence type="ECO:0000313" key="6">
    <source>
        <dbReference type="Proteomes" id="UP000240978"/>
    </source>
</evidence>
<proteinExistence type="predicted"/>
<dbReference type="InterPro" id="IPR050411">
    <property type="entry name" value="AlphaKG_dependent_hydroxylases"/>
</dbReference>
<comment type="caution">
    <text evidence="5">The sequence shown here is derived from an EMBL/GenBank/DDBJ whole genome shotgun (WGS) entry which is preliminary data.</text>
</comment>
<keyword evidence="6" id="KW-1185">Reference proteome</keyword>
<comment type="cofactor">
    <cofactor evidence="1">
        <name>Fe(2+)</name>
        <dbReference type="ChEBI" id="CHEBI:29033"/>
    </cofactor>
</comment>
<gene>
    <name evidence="5" type="ORF">CLV42_12354</name>
</gene>
<dbReference type="SUPFAM" id="SSF51197">
    <property type="entry name" value="Clavaminate synthase-like"/>
    <property type="match status" value="1"/>
</dbReference>
<keyword evidence="5" id="KW-0223">Dioxygenase</keyword>
<dbReference type="PANTHER" id="PTHR10696:SF56">
    <property type="entry name" value="TAUD_TFDA-LIKE DOMAIN-CONTAINING PROTEIN"/>
    <property type="match status" value="1"/>
</dbReference>
<dbReference type="Proteomes" id="UP000240978">
    <property type="component" value="Unassembled WGS sequence"/>
</dbReference>
<dbReference type="PANTHER" id="PTHR10696">
    <property type="entry name" value="GAMMA-BUTYROBETAINE HYDROXYLASE-RELATED"/>
    <property type="match status" value="1"/>
</dbReference>
<reference evidence="5 6" key="1">
    <citation type="submission" date="2018-03" db="EMBL/GenBank/DDBJ databases">
        <title>Genomic Encyclopedia of Archaeal and Bacterial Type Strains, Phase II (KMG-II): from individual species to whole genera.</title>
        <authorList>
            <person name="Goeker M."/>
        </authorList>
    </citation>
    <scope>NUCLEOTIDE SEQUENCE [LARGE SCALE GENOMIC DNA]</scope>
    <source>
        <strain evidence="5 6">DSM 18107</strain>
    </source>
</reference>
<name>A0A2P8FIG5_9BACT</name>
<dbReference type="Pfam" id="PF02668">
    <property type="entry name" value="TauD"/>
    <property type="match status" value="1"/>
</dbReference>
<protein>
    <submittedName>
        <fullName evidence="5">TfdA family taurine catabolism dioxygenase TauD</fullName>
    </submittedName>
</protein>
<accession>A0A2P8FIG5</accession>
<evidence type="ECO:0000256" key="1">
    <source>
        <dbReference type="ARBA" id="ARBA00001954"/>
    </source>
</evidence>
<keyword evidence="3" id="KW-0045">Antibiotic biosynthesis</keyword>
<sequence length="321" mass="36291">MNLTTSIAHIGEDKLPVFLKFEEQISTDFFADWYHENRELMDSTLLRNGAIHIRGINIDSINAFSGLMKRLHPASSSFLDGNSSRSKHTSNVYNASEYDAGSVIRLHTEFSYSNLWPAHIFFCCINKADTGGETTVGDCKKVLALLSPAIVEEFEAKGITYIRNLHGGSGLGPSWQEAFETTDRQFMESYCNENGITVKWQPDGAVRLEQTRPAIRKHPVTGDRLWFNQVDQFYPVIYGEEVFETLMFLANNDPNGLPMYARYGDGSEIQKEYIDEIIRVMDEATVPVPWENGDLLMVDNMLSLHGRLPFTGDRKILVSMA</sequence>
<evidence type="ECO:0000256" key="3">
    <source>
        <dbReference type="ARBA" id="ARBA00023194"/>
    </source>
</evidence>
<dbReference type="OrthoDB" id="9769888at2"/>
<dbReference type="InterPro" id="IPR042098">
    <property type="entry name" value="TauD-like_sf"/>
</dbReference>
<dbReference type="RefSeq" id="WP_106606031.1">
    <property type="nucleotide sequence ID" value="NZ_PYGK01000023.1"/>
</dbReference>
<dbReference type="InterPro" id="IPR003819">
    <property type="entry name" value="TauD/TfdA-like"/>
</dbReference>
<keyword evidence="2" id="KW-0560">Oxidoreductase</keyword>
<feature type="domain" description="TauD/TfdA-like" evidence="4">
    <location>
        <begin position="31"/>
        <end position="318"/>
    </location>
</feature>
<evidence type="ECO:0000256" key="2">
    <source>
        <dbReference type="ARBA" id="ARBA00023002"/>
    </source>
</evidence>
<dbReference type="Gene3D" id="3.60.130.10">
    <property type="entry name" value="Clavaminate synthase-like"/>
    <property type="match status" value="1"/>
</dbReference>
<organism evidence="5 6">
    <name type="scientific">Chitinophaga ginsengisoli</name>
    <dbReference type="NCBI Taxonomy" id="363837"/>
    <lineage>
        <taxon>Bacteria</taxon>
        <taxon>Pseudomonadati</taxon>
        <taxon>Bacteroidota</taxon>
        <taxon>Chitinophagia</taxon>
        <taxon>Chitinophagales</taxon>
        <taxon>Chitinophagaceae</taxon>
        <taxon>Chitinophaga</taxon>
    </lineage>
</organism>
<dbReference type="EMBL" id="PYGK01000023">
    <property type="protein sequence ID" value="PSL21500.1"/>
    <property type="molecule type" value="Genomic_DNA"/>
</dbReference>
<evidence type="ECO:0000313" key="5">
    <source>
        <dbReference type="EMBL" id="PSL21500.1"/>
    </source>
</evidence>
<dbReference type="AlphaFoldDB" id="A0A2P8FIG5"/>
<dbReference type="GO" id="GO:0016706">
    <property type="term" value="F:2-oxoglutarate-dependent dioxygenase activity"/>
    <property type="evidence" value="ECO:0007669"/>
    <property type="project" value="UniProtKB-ARBA"/>
</dbReference>